<evidence type="ECO:0000313" key="2">
    <source>
        <dbReference type="EMBL" id="RHX90755.1"/>
    </source>
</evidence>
<dbReference type="AlphaFoldDB" id="A0A396Z7Y5"/>
<dbReference type="RefSeq" id="WP_118968398.1">
    <property type="nucleotide sequence ID" value="NZ_QHCT01000002.1"/>
</dbReference>
<evidence type="ECO:0000256" key="1">
    <source>
        <dbReference type="SAM" id="MobiDB-lite"/>
    </source>
</evidence>
<accession>A0A396Z7Y5</accession>
<name>A0A396Z7Y5_9LEPT</name>
<gene>
    <name evidence="2" type="ORF">DLM75_10235</name>
</gene>
<evidence type="ECO:0000313" key="3">
    <source>
        <dbReference type="Proteomes" id="UP000265798"/>
    </source>
</evidence>
<dbReference type="Proteomes" id="UP000265798">
    <property type="component" value="Unassembled WGS sequence"/>
</dbReference>
<reference evidence="3" key="1">
    <citation type="submission" date="2018-05" db="EMBL/GenBank/DDBJ databases">
        <title>Leptospira yasudae sp. nov. and Leptospira stimsonii sp. nov., two pathogenic species of the genus Leptospira isolated from environmental sources.</title>
        <authorList>
            <person name="Casanovas-Massana A."/>
            <person name="Hamond C."/>
            <person name="Santos L.A."/>
            <person name="Hacker K.P."/>
            <person name="Balassiano I."/>
            <person name="Medeiros M.A."/>
            <person name="Reis M.G."/>
            <person name="Ko A.I."/>
            <person name="Wunder E.A."/>
        </authorList>
    </citation>
    <scope>NUCLEOTIDE SEQUENCE [LARGE SCALE GENOMIC DNA]</scope>
    <source>
        <strain evidence="3">Yale</strain>
    </source>
</reference>
<proteinExistence type="predicted"/>
<dbReference type="EMBL" id="QHCT01000002">
    <property type="protein sequence ID" value="RHX90755.1"/>
    <property type="molecule type" value="Genomic_DNA"/>
</dbReference>
<organism evidence="2 3">
    <name type="scientific">Leptospira stimsonii</name>
    <dbReference type="NCBI Taxonomy" id="2202203"/>
    <lineage>
        <taxon>Bacteria</taxon>
        <taxon>Pseudomonadati</taxon>
        <taxon>Spirochaetota</taxon>
        <taxon>Spirochaetia</taxon>
        <taxon>Leptospirales</taxon>
        <taxon>Leptospiraceae</taxon>
        <taxon>Leptospira</taxon>
    </lineage>
</organism>
<comment type="caution">
    <text evidence="2">The sequence shown here is derived from an EMBL/GenBank/DDBJ whole genome shotgun (WGS) entry which is preliminary data.</text>
</comment>
<feature type="region of interest" description="Disordered" evidence="1">
    <location>
        <begin position="52"/>
        <end position="74"/>
    </location>
</feature>
<protein>
    <submittedName>
        <fullName evidence="2">Uncharacterized protein</fullName>
    </submittedName>
</protein>
<sequence length="74" mass="8187">MIVLCSFNKDTEGIARGKDGFEVGKATFGTNDWNFGVNKSGIFRLRFVSRKDSNGTPRGKQIGTSSHFSEDNRV</sequence>